<organism evidence="1 2">
    <name type="scientific">Meloidogyne incognita</name>
    <name type="common">Southern root-knot nematode worm</name>
    <name type="synonym">Oxyuris incognita</name>
    <dbReference type="NCBI Taxonomy" id="6306"/>
    <lineage>
        <taxon>Eukaryota</taxon>
        <taxon>Metazoa</taxon>
        <taxon>Ecdysozoa</taxon>
        <taxon>Nematoda</taxon>
        <taxon>Chromadorea</taxon>
        <taxon>Rhabditida</taxon>
        <taxon>Tylenchina</taxon>
        <taxon>Tylenchomorpha</taxon>
        <taxon>Tylenchoidea</taxon>
        <taxon>Meloidogynidae</taxon>
        <taxon>Meloidogyninae</taxon>
        <taxon>Meloidogyne</taxon>
        <taxon>Meloidogyne incognita group</taxon>
    </lineage>
</organism>
<reference evidence="2" key="1">
    <citation type="submission" date="2022-11" db="UniProtKB">
        <authorList>
            <consortium name="WormBaseParasite"/>
        </authorList>
    </citation>
    <scope>IDENTIFICATION</scope>
</reference>
<dbReference type="AlphaFoldDB" id="A0A914L1I2"/>
<proteinExistence type="predicted"/>
<protein>
    <submittedName>
        <fullName evidence="2">Ovule protein</fullName>
    </submittedName>
</protein>
<name>A0A914L1I2_MELIC</name>
<evidence type="ECO:0000313" key="2">
    <source>
        <dbReference type="WBParaSite" id="Minc3s00210g07624"/>
    </source>
</evidence>
<dbReference type="Proteomes" id="UP000887563">
    <property type="component" value="Unplaced"/>
</dbReference>
<accession>A0A914L1I2</accession>
<dbReference type="WBParaSite" id="Minc3s00210g07624">
    <property type="protein sequence ID" value="Minc3s00210g07624"/>
    <property type="gene ID" value="Minc3s00210g07624"/>
</dbReference>
<keyword evidence="1" id="KW-1185">Reference proteome</keyword>
<sequence length="66" mass="7675">MDPSSPPWPPIPHPQIEMQMNAISDTETVMQLCWASQKIFLKENKMKIRVRIGKFRGNVFSFISKI</sequence>
<evidence type="ECO:0000313" key="1">
    <source>
        <dbReference type="Proteomes" id="UP000887563"/>
    </source>
</evidence>